<proteinExistence type="predicted"/>
<name>A0ABP3LAG4_9BURK</name>
<reference evidence="8" key="1">
    <citation type="journal article" date="2019" name="Int. J. Syst. Evol. Microbiol.">
        <title>The Global Catalogue of Microorganisms (GCM) 10K type strain sequencing project: providing services to taxonomists for standard genome sequencing and annotation.</title>
        <authorList>
            <consortium name="The Broad Institute Genomics Platform"/>
            <consortium name="The Broad Institute Genome Sequencing Center for Infectious Disease"/>
            <person name="Wu L."/>
            <person name="Ma J."/>
        </authorList>
    </citation>
    <scope>NUCLEOTIDE SEQUENCE [LARGE SCALE GENOMIC DNA]</scope>
    <source>
        <strain evidence="8">JCM 14330</strain>
    </source>
</reference>
<dbReference type="PROSITE" id="PS50893">
    <property type="entry name" value="ABC_TRANSPORTER_2"/>
    <property type="match status" value="2"/>
</dbReference>
<keyword evidence="1" id="KW-1003">Cell membrane</keyword>
<feature type="domain" description="ABC transporter" evidence="6">
    <location>
        <begin position="6"/>
        <end position="242"/>
    </location>
</feature>
<keyword evidence="8" id="KW-1185">Reference proteome</keyword>
<keyword evidence="2" id="KW-0762">Sugar transport</keyword>
<dbReference type="PANTHER" id="PTHR43790">
    <property type="entry name" value="CARBOHYDRATE TRANSPORT ATP-BINDING PROTEIN MG119-RELATED"/>
    <property type="match status" value="1"/>
</dbReference>
<dbReference type="Gene3D" id="3.40.50.300">
    <property type="entry name" value="P-loop containing nucleotide triphosphate hydrolases"/>
    <property type="match status" value="2"/>
</dbReference>
<comment type="caution">
    <text evidence="7">The sequence shown here is derived from an EMBL/GenBank/DDBJ whole genome shotgun (WGS) entry which is preliminary data.</text>
</comment>
<keyword evidence="3" id="KW-0677">Repeat</keyword>
<keyword evidence="4" id="KW-0547">Nucleotide-binding</keyword>
<gene>
    <name evidence="7" type="ORF">GCM10009097_09270</name>
</gene>
<dbReference type="SUPFAM" id="SSF52540">
    <property type="entry name" value="P-loop containing nucleoside triphosphate hydrolases"/>
    <property type="match status" value="2"/>
</dbReference>
<dbReference type="CDD" id="cd03216">
    <property type="entry name" value="ABC_Carb_Monos_I"/>
    <property type="match status" value="1"/>
</dbReference>
<dbReference type="CDD" id="cd03215">
    <property type="entry name" value="ABC_Carb_Monos_II"/>
    <property type="match status" value="1"/>
</dbReference>
<dbReference type="InterPro" id="IPR050107">
    <property type="entry name" value="ABC_carbohydrate_import_ATPase"/>
</dbReference>
<dbReference type="PROSITE" id="PS00211">
    <property type="entry name" value="ABC_TRANSPORTER_1"/>
    <property type="match status" value="1"/>
</dbReference>
<keyword evidence="2" id="KW-0813">Transport</keyword>
<accession>A0ABP3LAG4</accession>
<dbReference type="InterPro" id="IPR017871">
    <property type="entry name" value="ABC_transporter-like_CS"/>
</dbReference>
<protein>
    <submittedName>
        <fullName evidence="7">ABC transporter ATP-binding protein</fullName>
    </submittedName>
</protein>
<dbReference type="RefSeq" id="WP_343927190.1">
    <property type="nucleotide sequence ID" value="NZ_BAAAEN010000002.1"/>
</dbReference>
<evidence type="ECO:0000313" key="7">
    <source>
        <dbReference type="EMBL" id="GAA0495380.1"/>
    </source>
</evidence>
<organism evidence="7 8">
    <name type="scientific">Pigmentiphaga daeguensis</name>
    <dbReference type="NCBI Taxonomy" id="414049"/>
    <lineage>
        <taxon>Bacteria</taxon>
        <taxon>Pseudomonadati</taxon>
        <taxon>Pseudomonadota</taxon>
        <taxon>Betaproteobacteria</taxon>
        <taxon>Burkholderiales</taxon>
        <taxon>Alcaligenaceae</taxon>
        <taxon>Pigmentiphaga</taxon>
    </lineage>
</organism>
<evidence type="ECO:0000256" key="2">
    <source>
        <dbReference type="ARBA" id="ARBA00022597"/>
    </source>
</evidence>
<dbReference type="PANTHER" id="PTHR43790:SF4">
    <property type="entry name" value="GUANOSINE IMPORT ATP-BINDING PROTEIN NUPO"/>
    <property type="match status" value="1"/>
</dbReference>
<evidence type="ECO:0000256" key="5">
    <source>
        <dbReference type="ARBA" id="ARBA00022840"/>
    </source>
</evidence>
<dbReference type="GO" id="GO:0005524">
    <property type="term" value="F:ATP binding"/>
    <property type="evidence" value="ECO:0007669"/>
    <property type="project" value="UniProtKB-KW"/>
</dbReference>
<evidence type="ECO:0000256" key="1">
    <source>
        <dbReference type="ARBA" id="ARBA00022475"/>
    </source>
</evidence>
<keyword evidence="1" id="KW-0472">Membrane</keyword>
<evidence type="ECO:0000256" key="4">
    <source>
        <dbReference type="ARBA" id="ARBA00022741"/>
    </source>
</evidence>
<dbReference type="InterPro" id="IPR003593">
    <property type="entry name" value="AAA+_ATPase"/>
</dbReference>
<dbReference type="Pfam" id="PF00005">
    <property type="entry name" value="ABC_tran"/>
    <property type="match status" value="2"/>
</dbReference>
<dbReference type="InterPro" id="IPR027417">
    <property type="entry name" value="P-loop_NTPase"/>
</dbReference>
<dbReference type="EMBL" id="BAAAEN010000002">
    <property type="protein sequence ID" value="GAA0495380.1"/>
    <property type="molecule type" value="Genomic_DNA"/>
</dbReference>
<evidence type="ECO:0000313" key="8">
    <source>
        <dbReference type="Proteomes" id="UP001501706"/>
    </source>
</evidence>
<sequence length="509" mass="53976">MAVPRLELRGITKRYPGVLANDEVSLAIAPGEIHAVLGENGAGKSTLMKIAYGALAPDAGQILWDGRPVAPRAPDDARALGVGMVFQHFVLFDTLTVAQNVLLGLPAALARELSRGASASAWLAPLIERYRLDLDPDAHVGDLSVGEHQRVELLRALAARPRLLILDEPTSVLSPEARTALFATLRQLAAEGCSVAYISHKLAEIRELCDRCTVLRAGRAVAVVDPRAMAQDELATLMLGNAVDEVRSASPRPAGDPVLRVKHLSMPAPPGQRVGLREVSFELRAGEILGVAGVSGNGQSLLLSVLSGEEIHVPHDAVHLLGHPIGRLRPAARRALGLRAIPEERLGRGCVPEMGLDENMLLTMASGQASSGGWIRRRGLAEAASRVIARHGVRAASPRAPARSLSGGNLQKFMVGRELDGAPRVLLAAQPTWGVDVGAAARIHQALIDLRDAGGAVLIISEDLDELLALCDRLAVMAGGRLSPAVARAQVTADMLGRWMEGRWTHDPA</sequence>
<evidence type="ECO:0000256" key="3">
    <source>
        <dbReference type="ARBA" id="ARBA00022737"/>
    </source>
</evidence>
<keyword evidence="5 7" id="KW-0067">ATP-binding</keyword>
<evidence type="ECO:0000259" key="6">
    <source>
        <dbReference type="PROSITE" id="PS50893"/>
    </source>
</evidence>
<dbReference type="Proteomes" id="UP001501706">
    <property type="component" value="Unassembled WGS sequence"/>
</dbReference>
<dbReference type="InterPro" id="IPR003439">
    <property type="entry name" value="ABC_transporter-like_ATP-bd"/>
</dbReference>
<feature type="domain" description="ABC transporter" evidence="6">
    <location>
        <begin position="259"/>
        <end position="504"/>
    </location>
</feature>
<dbReference type="SMART" id="SM00382">
    <property type="entry name" value="AAA"/>
    <property type="match status" value="1"/>
</dbReference>